<dbReference type="GO" id="GO:0034456">
    <property type="term" value="C:UTP-C complex"/>
    <property type="evidence" value="ECO:0007669"/>
    <property type="project" value="TreeGrafter"/>
</dbReference>
<dbReference type="Pfam" id="PF08287">
    <property type="entry name" value="DASH_Spc19"/>
    <property type="match status" value="1"/>
</dbReference>
<feature type="coiled-coil region" evidence="2">
    <location>
        <begin position="587"/>
        <end position="614"/>
    </location>
</feature>
<protein>
    <submittedName>
        <fullName evidence="6">Ribosomal RNA-processing protein 7</fullName>
    </submittedName>
</protein>
<dbReference type="EMBL" id="JAHRHY010000008">
    <property type="protein sequence ID" value="KAG9067321.1"/>
    <property type="molecule type" value="Genomic_DNA"/>
</dbReference>
<dbReference type="InterPro" id="IPR024326">
    <property type="entry name" value="RRP7_C"/>
</dbReference>
<name>A0A9P7XX35_9FUNG</name>
<dbReference type="Pfam" id="PF17799">
    <property type="entry name" value="RRM_Rrp7"/>
    <property type="match status" value="1"/>
</dbReference>
<evidence type="ECO:0000256" key="2">
    <source>
        <dbReference type="SAM" id="Coils"/>
    </source>
</evidence>
<feature type="compositionally biased region" description="Basic and acidic residues" evidence="3">
    <location>
        <begin position="226"/>
        <end position="241"/>
    </location>
</feature>
<feature type="region of interest" description="Disordered" evidence="3">
    <location>
        <begin position="21"/>
        <end position="50"/>
    </location>
</feature>
<keyword evidence="2" id="KW-0175">Coiled coil</keyword>
<dbReference type="OrthoDB" id="5390at2759"/>
<dbReference type="Pfam" id="PF12923">
    <property type="entry name" value="RRP7"/>
    <property type="match status" value="1"/>
</dbReference>
<feature type="region of interest" description="Disordered" evidence="3">
    <location>
        <begin position="264"/>
        <end position="285"/>
    </location>
</feature>
<feature type="domain" description="Rrp7 RRM-like N-terminal" evidence="5">
    <location>
        <begin position="503"/>
        <end position="612"/>
    </location>
</feature>
<comment type="caution">
    <text evidence="6">The sequence shown here is derived from an EMBL/GenBank/DDBJ whole genome shotgun (WGS) entry which is preliminary data.</text>
</comment>
<reference evidence="6" key="1">
    <citation type="submission" date="2021-06" db="EMBL/GenBank/DDBJ databases">
        <title>Genome Sequence of Mortierella hyaline Strain SCG-10, a Cold-Adapted, Nitrate-Reducing Fungus Isolated from Soil in Minnesota, USA.</title>
        <authorList>
            <person name="Aldossari N."/>
        </authorList>
    </citation>
    <scope>NUCLEOTIDE SEQUENCE</scope>
    <source>
        <strain evidence="6">SCG-10</strain>
    </source>
</reference>
<dbReference type="GO" id="GO:0006364">
    <property type="term" value="P:rRNA processing"/>
    <property type="evidence" value="ECO:0007669"/>
    <property type="project" value="TreeGrafter"/>
</dbReference>
<dbReference type="InterPro" id="IPR040446">
    <property type="entry name" value="RRP7"/>
</dbReference>
<dbReference type="Gene3D" id="6.10.250.1770">
    <property type="match status" value="1"/>
</dbReference>
<evidence type="ECO:0000313" key="7">
    <source>
        <dbReference type="Proteomes" id="UP000707451"/>
    </source>
</evidence>
<dbReference type="SUPFAM" id="SSF54928">
    <property type="entry name" value="RNA-binding domain, RBD"/>
    <property type="match status" value="1"/>
</dbReference>
<dbReference type="PANTHER" id="PTHR13191:SF0">
    <property type="entry name" value="RIBOSOMAL RNA-PROCESSING PROTEIN 7 HOMOLOG A-RELATED"/>
    <property type="match status" value="1"/>
</dbReference>
<dbReference type="AlphaFoldDB" id="A0A9P7XX35"/>
<dbReference type="InterPro" id="IPR013251">
    <property type="entry name" value="DASH_Spc19"/>
</dbReference>
<evidence type="ECO:0000259" key="4">
    <source>
        <dbReference type="Pfam" id="PF12923"/>
    </source>
</evidence>
<dbReference type="CDD" id="cd12951">
    <property type="entry name" value="RRP7_Rrp7A"/>
    <property type="match status" value="1"/>
</dbReference>
<evidence type="ECO:0000256" key="3">
    <source>
        <dbReference type="SAM" id="MobiDB-lite"/>
    </source>
</evidence>
<comment type="similarity">
    <text evidence="1">Belongs to the RRP7 family.</text>
</comment>
<dbReference type="InterPro" id="IPR012677">
    <property type="entry name" value="Nucleotide-bd_a/b_plait_sf"/>
</dbReference>
<dbReference type="Gene3D" id="3.30.70.330">
    <property type="match status" value="1"/>
</dbReference>
<feature type="domain" description="Ribosomal RNA-processing protein 7 C-terminal" evidence="4">
    <location>
        <begin position="702"/>
        <end position="823"/>
    </location>
</feature>
<feature type="compositionally biased region" description="Basic and acidic residues" evidence="3">
    <location>
        <begin position="264"/>
        <end position="278"/>
    </location>
</feature>
<feature type="coiled-coil region" evidence="2">
    <location>
        <begin position="174"/>
        <end position="201"/>
    </location>
</feature>
<sequence>MDTHGNGFGYGGSYSNNNNNTFQGHAGHGPSDYGASSSGTRKTYTPTTSTSSIFMPSLKRCVNTLDLSTQLLKSSVSMLDEATSGYPRLKTIASHNKKYELVSEQDIALAQEEVTKEISPQLTFLSEKVANIIFALEAKEYELMDLVNVEKEKEQRRLQLQKAASSGLSNIKKLKSLTKRKEELSRSASELDDVLDQKRQQFSQLLKRASSGGSTTLPAKKHRRSPTHESRELTKVEEERKKEIARRNRELQAIQQKIEDKQKAVRELKAKSESRDGDNSAGQDAFTPTVPWNLYLPHREFLERFDADILVDERDKEAYSDAFMRLSEAYLRELEPQQAMVDIEQNKLTREKSRKLWQMRNLCKQLFPEDSIGITMVRVLEMLVESPDSELAYKSERVQAEFPPEEERRHNLGRVITILKDLGVVELAVETRVPEGQESQDNGGQEPEEQLIHYLVTAPIHFDSRPNNHPFLITSNLSAGITMVSKKQKSEDSTSTAGGLDQISNFFILPLHMPSLTTTQKTSAYKNILHYLYFKKHESPKEDPKTPKDRTLFVLNVPADATESHLRDLFKPCGRVVSVQFLDRVRDSNLTKEEREQQEELERLEREAALVEAQSTAGTKAGKKGGKKQAAAAVVQEEEHRRLYATGSQAYVVFLEEQELNKALVMKRKKRSWINSGADASPADLAKLTGLGVSKWLNEYHTRRPEASELQLKVDDYMDKFERSEYETRQAALARHNVMDDDGFTLVTRTGSKGQNSDGVITISAAKAEDVKNLKPKKKELQDFYRFQMREAKRDKLVDLRRKFEEDKLRIEALKVNRRFKPY</sequence>
<dbReference type="GO" id="GO:0005876">
    <property type="term" value="C:spindle microtubule"/>
    <property type="evidence" value="ECO:0007669"/>
    <property type="project" value="InterPro"/>
</dbReference>
<keyword evidence="7" id="KW-1185">Reference proteome</keyword>
<feature type="region of interest" description="Disordered" evidence="3">
    <location>
        <begin position="207"/>
        <end position="241"/>
    </location>
</feature>
<gene>
    <name evidence="6" type="primary">RRP7</name>
    <name evidence="6" type="ORF">KI688_012104</name>
</gene>
<dbReference type="GO" id="GO:0008608">
    <property type="term" value="P:attachment of spindle microtubules to kinetochore"/>
    <property type="evidence" value="ECO:0007669"/>
    <property type="project" value="InterPro"/>
</dbReference>
<evidence type="ECO:0000259" key="5">
    <source>
        <dbReference type="Pfam" id="PF17799"/>
    </source>
</evidence>
<accession>A0A9P7XX35</accession>
<evidence type="ECO:0000313" key="6">
    <source>
        <dbReference type="EMBL" id="KAG9067321.1"/>
    </source>
</evidence>
<dbReference type="GO" id="GO:0003676">
    <property type="term" value="F:nucleic acid binding"/>
    <property type="evidence" value="ECO:0007669"/>
    <property type="project" value="InterPro"/>
</dbReference>
<evidence type="ECO:0000256" key="1">
    <source>
        <dbReference type="ARBA" id="ARBA00006110"/>
    </source>
</evidence>
<feature type="compositionally biased region" description="Low complexity" evidence="3">
    <location>
        <begin position="37"/>
        <end position="50"/>
    </location>
</feature>
<dbReference type="InterPro" id="IPR035979">
    <property type="entry name" value="RBD_domain_sf"/>
</dbReference>
<dbReference type="InterPro" id="IPR040447">
    <property type="entry name" value="RRM_Rrp7"/>
</dbReference>
<proteinExistence type="inferred from homology"/>
<dbReference type="PANTHER" id="PTHR13191">
    <property type="entry name" value="RIBOSOMAL RNA PROCESSING PROTEIN 7-RELATED"/>
    <property type="match status" value="1"/>
</dbReference>
<dbReference type="GO" id="GO:0042729">
    <property type="term" value="C:DASH complex"/>
    <property type="evidence" value="ECO:0007669"/>
    <property type="project" value="InterPro"/>
</dbReference>
<dbReference type="Proteomes" id="UP000707451">
    <property type="component" value="Unassembled WGS sequence"/>
</dbReference>
<organism evidence="6 7">
    <name type="scientific">Linnemannia hyalina</name>
    <dbReference type="NCBI Taxonomy" id="64524"/>
    <lineage>
        <taxon>Eukaryota</taxon>
        <taxon>Fungi</taxon>
        <taxon>Fungi incertae sedis</taxon>
        <taxon>Mucoromycota</taxon>
        <taxon>Mortierellomycotina</taxon>
        <taxon>Mortierellomycetes</taxon>
        <taxon>Mortierellales</taxon>
        <taxon>Mortierellaceae</taxon>
        <taxon>Linnemannia</taxon>
    </lineage>
</organism>
<dbReference type="GO" id="GO:0032545">
    <property type="term" value="C:CURI complex"/>
    <property type="evidence" value="ECO:0007669"/>
    <property type="project" value="TreeGrafter"/>
</dbReference>
<dbReference type="GO" id="GO:0000028">
    <property type="term" value="P:ribosomal small subunit assembly"/>
    <property type="evidence" value="ECO:0007669"/>
    <property type="project" value="TreeGrafter"/>
</dbReference>